<feature type="site" description="Interaction with tRNA" evidence="9">
    <location>
        <position position="121"/>
    </location>
</feature>
<feature type="active site" description="Nucleophile" evidence="9">
    <location>
        <position position="96"/>
    </location>
</feature>
<evidence type="ECO:0000256" key="8">
    <source>
        <dbReference type="ARBA" id="ARBA00051542"/>
    </source>
</evidence>
<evidence type="ECO:0000256" key="4">
    <source>
        <dbReference type="ARBA" id="ARBA00022741"/>
    </source>
</evidence>
<dbReference type="SUPFAM" id="SSF52402">
    <property type="entry name" value="Adenine nucleotide alpha hydrolases-like"/>
    <property type="match status" value="1"/>
</dbReference>
<evidence type="ECO:0000256" key="1">
    <source>
        <dbReference type="ARBA" id="ARBA00022555"/>
    </source>
</evidence>
<dbReference type="GO" id="GO:0002143">
    <property type="term" value="P:tRNA wobble position uridine thiolation"/>
    <property type="evidence" value="ECO:0007669"/>
    <property type="project" value="TreeGrafter"/>
</dbReference>
<dbReference type="Pfam" id="PF20259">
    <property type="entry name" value="tRNA_Me_trans_M"/>
    <property type="match status" value="1"/>
</dbReference>
<dbReference type="HAMAP" id="MF_00144">
    <property type="entry name" value="tRNA_thiouridyl_MnmA"/>
    <property type="match status" value="1"/>
</dbReference>
<keyword evidence="4 9" id="KW-0547">Nucleotide-binding</keyword>
<feature type="binding site" evidence="9">
    <location>
        <position position="37"/>
    </location>
    <ligand>
        <name>ATP</name>
        <dbReference type="ChEBI" id="CHEBI:30616"/>
    </ligand>
</feature>
<evidence type="ECO:0000256" key="7">
    <source>
        <dbReference type="ARBA" id="ARBA00023157"/>
    </source>
</evidence>
<evidence type="ECO:0000313" key="12">
    <source>
        <dbReference type="EMBL" id="OGF61733.1"/>
    </source>
</evidence>
<dbReference type="EC" id="2.8.1.13" evidence="9"/>
<evidence type="ECO:0000256" key="6">
    <source>
        <dbReference type="ARBA" id="ARBA00022884"/>
    </source>
</evidence>
<dbReference type="InterPro" id="IPR046885">
    <property type="entry name" value="MnmA-like_C"/>
</dbReference>
<keyword evidence="3 9" id="KW-0819">tRNA processing</keyword>
<evidence type="ECO:0000259" key="10">
    <source>
        <dbReference type="Pfam" id="PF20258"/>
    </source>
</evidence>
<name>A0A1F5VE69_9BACT</name>
<feature type="region of interest" description="Interaction with tRNA" evidence="9">
    <location>
        <begin position="306"/>
        <end position="307"/>
    </location>
</feature>
<dbReference type="FunFam" id="2.30.30.280:FF:000001">
    <property type="entry name" value="tRNA-specific 2-thiouridylase MnmA"/>
    <property type="match status" value="1"/>
</dbReference>
<dbReference type="GO" id="GO:0005524">
    <property type="term" value="F:ATP binding"/>
    <property type="evidence" value="ECO:0007669"/>
    <property type="project" value="UniProtKB-KW"/>
</dbReference>
<keyword evidence="9" id="KW-0963">Cytoplasm</keyword>
<comment type="catalytic activity">
    <reaction evidence="8 9">
        <text>S-sulfanyl-L-cysteinyl-[protein] + uridine(34) in tRNA + AH2 + ATP = 2-thiouridine(34) in tRNA + L-cysteinyl-[protein] + A + AMP + diphosphate + H(+)</text>
        <dbReference type="Rhea" id="RHEA:47032"/>
        <dbReference type="Rhea" id="RHEA-COMP:10131"/>
        <dbReference type="Rhea" id="RHEA-COMP:11726"/>
        <dbReference type="Rhea" id="RHEA-COMP:11727"/>
        <dbReference type="Rhea" id="RHEA-COMP:11728"/>
        <dbReference type="ChEBI" id="CHEBI:13193"/>
        <dbReference type="ChEBI" id="CHEBI:15378"/>
        <dbReference type="ChEBI" id="CHEBI:17499"/>
        <dbReference type="ChEBI" id="CHEBI:29950"/>
        <dbReference type="ChEBI" id="CHEBI:30616"/>
        <dbReference type="ChEBI" id="CHEBI:33019"/>
        <dbReference type="ChEBI" id="CHEBI:61963"/>
        <dbReference type="ChEBI" id="CHEBI:65315"/>
        <dbReference type="ChEBI" id="CHEBI:87170"/>
        <dbReference type="ChEBI" id="CHEBI:456215"/>
        <dbReference type="EC" id="2.8.1.13"/>
    </reaction>
</comment>
<dbReference type="Pfam" id="PF03054">
    <property type="entry name" value="tRNA_Me_trans"/>
    <property type="match status" value="1"/>
</dbReference>
<dbReference type="InterPro" id="IPR014729">
    <property type="entry name" value="Rossmann-like_a/b/a_fold"/>
</dbReference>
<dbReference type="Gene3D" id="2.40.30.10">
    <property type="entry name" value="Translation factors"/>
    <property type="match status" value="1"/>
</dbReference>
<protein>
    <recommendedName>
        <fullName evidence="9">tRNA-specific 2-thiouridylase MnmA</fullName>
        <ecNumber evidence="9">2.8.1.13</ecNumber>
    </recommendedName>
</protein>
<evidence type="ECO:0000256" key="2">
    <source>
        <dbReference type="ARBA" id="ARBA00022679"/>
    </source>
</evidence>
<evidence type="ECO:0000256" key="9">
    <source>
        <dbReference type="HAMAP-Rule" id="MF_00144"/>
    </source>
</evidence>
<evidence type="ECO:0000256" key="3">
    <source>
        <dbReference type="ARBA" id="ARBA00022694"/>
    </source>
</evidence>
<gene>
    <name evidence="9" type="primary">mnmA</name>
    <name evidence="12" type="ORF">A2834_00835</name>
</gene>
<feature type="site" description="Interaction with tRNA" evidence="9">
    <location>
        <position position="341"/>
    </location>
</feature>
<evidence type="ECO:0000256" key="5">
    <source>
        <dbReference type="ARBA" id="ARBA00022840"/>
    </source>
</evidence>
<dbReference type="InterPro" id="IPR046884">
    <property type="entry name" value="MnmA-like_central"/>
</dbReference>
<reference evidence="12 13" key="1">
    <citation type="journal article" date="2016" name="Nat. Commun.">
        <title>Thousands of microbial genomes shed light on interconnected biogeochemical processes in an aquifer system.</title>
        <authorList>
            <person name="Anantharaman K."/>
            <person name="Brown C.T."/>
            <person name="Hug L.A."/>
            <person name="Sharon I."/>
            <person name="Castelle C.J."/>
            <person name="Probst A.J."/>
            <person name="Thomas B.C."/>
            <person name="Singh A."/>
            <person name="Wilkins M.J."/>
            <person name="Karaoz U."/>
            <person name="Brodie E.L."/>
            <person name="Williams K.H."/>
            <person name="Hubbard S.S."/>
            <person name="Banfield J.F."/>
        </authorList>
    </citation>
    <scope>NUCLEOTIDE SEQUENCE [LARGE SCALE GENOMIC DNA]</scope>
</reference>
<evidence type="ECO:0000259" key="11">
    <source>
        <dbReference type="Pfam" id="PF20259"/>
    </source>
</evidence>
<comment type="caution">
    <text evidence="12">The sequence shown here is derived from an EMBL/GenBank/DDBJ whole genome shotgun (WGS) entry which is preliminary data.</text>
</comment>
<dbReference type="NCBIfam" id="NF001138">
    <property type="entry name" value="PRK00143.1"/>
    <property type="match status" value="1"/>
</dbReference>
<dbReference type="Gene3D" id="3.40.50.620">
    <property type="entry name" value="HUPs"/>
    <property type="match status" value="1"/>
</dbReference>
<dbReference type="InterPro" id="IPR004506">
    <property type="entry name" value="MnmA-like"/>
</dbReference>
<accession>A0A1F5VE69</accession>
<organism evidence="12 13">
    <name type="scientific">Candidatus Giovannonibacteria bacterium RIFCSPHIGHO2_01_FULL_45_23</name>
    <dbReference type="NCBI Taxonomy" id="1798325"/>
    <lineage>
        <taxon>Bacteria</taxon>
        <taxon>Candidatus Giovannoniibacteriota</taxon>
    </lineage>
</organism>
<feature type="active site" description="Cysteine persulfide intermediate" evidence="9">
    <location>
        <position position="201"/>
    </location>
</feature>
<sequence length="359" mass="39667">MSSLKKKVFVAMSGGVDSSVAALLLKNQGYDVTGAHMLCWEGCENNEDRRDAMTVAAKLGIPFLVWNFKKEYREAVFNYMVREYAAGRTPNPDVMCNKEIKFGVFLKKALEAGADFIATGHYARLRREQPATSNQLLAGSWKLGAARDSAKDQSYFLWTLTQAQLKHCLFPIGDYLKSEVRKIALEAGLPTAEKKESQGLCFVGKVDFQDFLRGILPLVPGEVFSSDGRAIGTHDGAHFYTIGQRHGFALGGQPEPVYIAEKNAATNTLVMAQGQDDPILYRKELVAENLNWIGGITQIFLLARIRYRQPLQRCVAENNSSLGVELKVIFDAPQRAITPGQSIVFYSDSGEMLGGGIIR</sequence>
<keyword evidence="5 9" id="KW-0067">ATP-binding</keyword>
<keyword evidence="6 9" id="KW-0694">RNA-binding</keyword>
<feature type="binding site" evidence="9">
    <location>
        <position position="120"/>
    </location>
    <ligand>
        <name>ATP</name>
        <dbReference type="ChEBI" id="CHEBI:30616"/>
    </ligand>
</feature>
<feature type="region of interest" description="Interaction with target base in tRNA" evidence="9">
    <location>
        <begin position="91"/>
        <end position="93"/>
    </location>
</feature>
<keyword evidence="2 9" id="KW-0808">Transferase</keyword>
<dbReference type="GO" id="GO:0000049">
    <property type="term" value="F:tRNA binding"/>
    <property type="evidence" value="ECO:0007669"/>
    <property type="project" value="UniProtKB-KW"/>
</dbReference>
<feature type="domain" description="tRNA-specific 2-thiouridylase MnmA-like C-terminal" evidence="10">
    <location>
        <begin position="283"/>
        <end position="358"/>
    </location>
</feature>
<keyword evidence="7" id="KW-1015">Disulfide bond</keyword>
<dbReference type="CDD" id="cd01998">
    <property type="entry name" value="MnmA_TRMU-like"/>
    <property type="match status" value="1"/>
</dbReference>
<comment type="function">
    <text evidence="9">Catalyzes the 2-thiolation of uridine at the wobble position (U34) of tRNA, leading to the formation of s(2)U34.</text>
</comment>
<comment type="subcellular location">
    <subcellularLocation>
        <location evidence="9">Cytoplasm</location>
    </subcellularLocation>
</comment>
<dbReference type="AlphaFoldDB" id="A0A1F5VE69"/>
<dbReference type="Proteomes" id="UP000179251">
    <property type="component" value="Unassembled WGS sequence"/>
</dbReference>
<dbReference type="PANTHER" id="PTHR11933">
    <property type="entry name" value="TRNA 5-METHYLAMINOMETHYL-2-THIOURIDYLATE -METHYLTRANSFERASE"/>
    <property type="match status" value="1"/>
</dbReference>
<dbReference type="EMBL" id="MFHD01000026">
    <property type="protein sequence ID" value="OGF61733.1"/>
    <property type="molecule type" value="Genomic_DNA"/>
</dbReference>
<dbReference type="InterPro" id="IPR023382">
    <property type="entry name" value="MnmA-like_central_sf"/>
</dbReference>
<dbReference type="GO" id="GO:0005737">
    <property type="term" value="C:cytoplasm"/>
    <property type="evidence" value="ECO:0007669"/>
    <property type="project" value="UniProtKB-SubCell"/>
</dbReference>
<feature type="binding site" evidence="9">
    <location>
        <begin position="11"/>
        <end position="18"/>
    </location>
    <ligand>
        <name>ATP</name>
        <dbReference type="ChEBI" id="CHEBI:30616"/>
    </ligand>
</feature>
<dbReference type="Gene3D" id="2.30.30.280">
    <property type="entry name" value="Adenine nucleotide alpha hydrolases-like domains"/>
    <property type="match status" value="1"/>
</dbReference>
<dbReference type="FunFam" id="3.40.50.620:FF:000115">
    <property type="entry name" value="tRNA-specific 2-thiouridylase MnmA"/>
    <property type="match status" value="1"/>
</dbReference>
<comment type="caution">
    <text evidence="9">Lacks conserved residue(s) required for the propagation of feature annotation.</text>
</comment>
<keyword evidence="1 9" id="KW-0820">tRNA-binding</keyword>
<comment type="similarity">
    <text evidence="9">Belongs to the MnmA/TRMU family.</text>
</comment>
<dbReference type="PANTHER" id="PTHR11933:SF5">
    <property type="entry name" value="MITOCHONDRIAL TRNA-SPECIFIC 2-THIOURIDYLASE 1"/>
    <property type="match status" value="1"/>
</dbReference>
<dbReference type="STRING" id="1798325.A2834_00835"/>
<feature type="domain" description="tRNA-specific 2-thiouridylase MnmA-like central" evidence="11">
    <location>
        <begin position="209"/>
        <end position="272"/>
    </location>
</feature>
<dbReference type="GO" id="GO:0103016">
    <property type="term" value="F:tRNA-uridine 2-sulfurtransferase activity"/>
    <property type="evidence" value="ECO:0007669"/>
    <property type="project" value="UniProtKB-EC"/>
</dbReference>
<dbReference type="Pfam" id="PF20258">
    <property type="entry name" value="tRNA_Me_trans_C"/>
    <property type="match status" value="1"/>
</dbReference>
<evidence type="ECO:0000313" key="13">
    <source>
        <dbReference type="Proteomes" id="UP000179251"/>
    </source>
</evidence>
<dbReference type="NCBIfam" id="TIGR00420">
    <property type="entry name" value="trmU"/>
    <property type="match status" value="1"/>
</dbReference>
<feature type="region of interest" description="Interaction with tRNA" evidence="9">
    <location>
        <begin position="151"/>
        <end position="153"/>
    </location>
</feature>
<proteinExistence type="inferred from homology"/>